<dbReference type="PANTHER" id="PTHR30591:SF1">
    <property type="entry name" value="RECBCD ENZYME SUBUNIT RECC"/>
    <property type="match status" value="1"/>
</dbReference>
<name>A0A2G3PNZ2_WILMA</name>
<evidence type="ECO:0000256" key="4">
    <source>
        <dbReference type="ARBA" id="ARBA00022801"/>
    </source>
</evidence>
<evidence type="ECO:0000256" key="7">
    <source>
        <dbReference type="ARBA" id="ARBA00022840"/>
    </source>
</evidence>
<evidence type="ECO:0000256" key="8">
    <source>
        <dbReference type="ARBA" id="ARBA00023125"/>
    </source>
</evidence>
<comment type="subunit">
    <text evidence="10">Heterotrimer of RecB, RecC and RecD. All subunits contribute to DNA-binding.</text>
</comment>
<dbReference type="RefSeq" id="WP_099382181.1">
    <property type="nucleotide sequence ID" value="NZ_PEBD01000005.1"/>
</dbReference>
<keyword evidence="9 10" id="KW-0234">DNA repair</keyword>
<comment type="similarity">
    <text evidence="10">Belongs to the RecC family.</text>
</comment>
<keyword evidence="4 10" id="KW-0378">Hydrolase</keyword>
<feature type="domain" description="RecC C-terminal" evidence="11">
    <location>
        <begin position="810"/>
        <end position="1034"/>
    </location>
</feature>
<dbReference type="Pfam" id="PF04257">
    <property type="entry name" value="Exonuc_V_gamma"/>
    <property type="match status" value="1"/>
</dbReference>
<comment type="function">
    <text evidence="10">A helicase/nuclease that prepares dsDNA breaks (DSB) for recombinational DNA repair. Binds to DSBs and unwinds DNA via a highly rapid and processive ATP-dependent bidirectional helicase activity. Unwinds dsDNA until it encounters a Chi (crossover hotspot instigator) sequence from the 3' direction. Cuts ssDNA a few nucleotides 3' to the Chi site. The properties and activities of the enzyme are changed at Chi. The Chi-altered holoenzyme produces a long 3'-ssDNA overhang and facilitates RecA-binding to the ssDNA for homologous DNA recombination and repair. Holoenzyme degrades any linearized DNA that is unable to undergo homologous recombination. In the holoenzyme this subunit recognizes the wild-type Chi sequence, and when added to isolated RecB increases its ATP-dependent helicase processivity.</text>
</comment>
<evidence type="ECO:0000256" key="3">
    <source>
        <dbReference type="ARBA" id="ARBA00022763"/>
    </source>
</evidence>
<comment type="caution">
    <text evidence="12">The sequence shown here is derived from an EMBL/GenBank/DDBJ whole genome shotgun (WGS) entry which is preliminary data.</text>
</comment>
<dbReference type="Pfam" id="PF17946">
    <property type="entry name" value="RecC_C"/>
    <property type="match status" value="1"/>
</dbReference>
<keyword evidence="7 10" id="KW-0067">ATP-binding</keyword>
<dbReference type="SUPFAM" id="SSF52980">
    <property type="entry name" value="Restriction endonuclease-like"/>
    <property type="match status" value="1"/>
</dbReference>
<dbReference type="GO" id="GO:0000724">
    <property type="term" value="P:double-strand break repair via homologous recombination"/>
    <property type="evidence" value="ECO:0007669"/>
    <property type="project" value="UniProtKB-UniRule"/>
</dbReference>
<dbReference type="SUPFAM" id="SSF52540">
    <property type="entry name" value="P-loop containing nucleoside triphosphate hydrolases"/>
    <property type="match status" value="2"/>
</dbReference>
<dbReference type="GO" id="GO:0003678">
    <property type="term" value="F:DNA helicase activity"/>
    <property type="evidence" value="ECO:0007669"/>
    <property type="project" value="UniProtKB-UniRule"/>
</dbReference>
<comment type="miscellaneous">
    <text evidence="10">In the RecBCD complex, RecB has a slow 3'-5' helicase, an exonuclease activity and loads RecA onto ssDNA, RecD has a fast 5'-3' helicase activity, while RecC stimulates the ATPase and processivity of the RecB helicase and contributes to recognition of the Chi site.</text>
</comment>
<evidence type="ECO:0000256" key="5">
    <source>
        <dbReference type="ARBA" id="ARBA00022806"/>
    </source>
</evidence>
<keyword evidence="2 10" id="KW-0547">Nucleotide-binding</keyword>
<evidence type="ECO:0000313" key="12">
    <source>
        <dbReference type="EMBL" id="PHV67491.1"/>
    </source>
</evidence>
<dbReference type="Proteomes" id="UP000225108">
    <property type="component" value="Unassembled WGS sequence"/>
</dbReference>
<dbReference type="InterPro" id="IPR041500">
    <property type="entry name" value="RecC_C"/>
</dbReference>
<proteinExistence type="inferred from homology"/>
<evidence type="ECO:0000256" key="1">
    <source>
        <dbReference type="ARBA" id="ARBA00022722"/>
    </source>
</evidence>
<dbReference type="HAMAP" id="MF_01486">
    <property type="entry name" value="RecC"/>
    <property type="match status" value="1"/>
</dbReference>
<dbReference type="Gene3D" id="1.10.10.160">
    <property type="match status" value="1"/>
</dbReference>
<evidence type="ECO:0000256" key="10">
    <source>
        <dbReference type="HAMAP-Rule" id="MF_01486"/>
    </source>
</evidence>
<dbReference type="PANTHER" id="PTHR30591">
    <property type="entry name" value="RECBCD ENZYME SUBUNIT RECC"/>
    <property type="match status" value="1"/>
</dbReference>
<keyword evidence="3 10" id="KW-0227">DNA damage</keyword>
<dbReference type="InterPro" id="IPR011335">
    <property type="entry name" value="Restrct_endonuc-II-like"/>
</dbReference>
<dbReference type="GO" id="GO:0009338">
    <property type="term" value="C:exodeoxyribonuclease V complex"/>
    <property type="evidence" value="ECO:0007669"/>
    <property type="project" value="InterPro"/>
</dbReference>
<accession>A0A2G3PNZ2</accession>
<dbReference type="GO" id="GO:0005524">
    <property type="term" value="F:ATP binding"/>
    <property type="evidence" value="ECO:0007669"/>
    <property type="project" value="UniProtKB-UniRule"/>
</dbReference>
<dbReference type="Gene3D" id="3.40.50.10930">
    <property type="match status" value="1"/>
</dbReference>
<gene>
    <name evidence="10 12" type="primary">recC</name>
    <name evidence="12" type="ORF">CSW57_07265</name>
</gene>
<dbReference type="GO" id="GO:0003677">
    <property type="term" value="F:DNA binding"/>
    <property type="evidence" value="ECO:0007669"/>
    <property type="project" value="UniProtKB-UniRule"/>
</dbReference>
<dbReference type="PIRSF" id="PIRSF000980">
    <property type="entry name" value="RecC"/>
    <property type="match status" value="1"/>
</dbReference>
<dbReference type="InterPro" id="IPR006697">
    <property type="entry name" value="RecC"/>
</dbReference>
<sequence>MLRLHRAERTSTLVAALAGILSEPPGDPFAGEVVAVPAQGVERWLTQQLSLTLGTSRAPGGGHHGDGIAANIAFPSPSALVDDVVAQVSGTAAAGRPDDDPWAPARMQWTLLGVIDDAVDDPACAILARHLGHRSAVRTGQGATPGAGPTSPAPGFRVGRRFGTAEHLTQLFRSYATHRPQMILDWVAGSDTDGVGDQLDEDVRWQPHLWRMLRERIDAPSPPERLDDVCTALRRRASAVDLPERIALFGATRLTTQQLAILSALGVHRDVNLFLPHASPALWEKMPRFGGQVRRSDIDARFIVHPLVASLSREVRELQVRLSDVADEDVHHRADEPVDTHLRRLQHAMRTDAVLPAVGVADGSVEVHSCHGPARQVEVLRELVLHMFQEDPGLDPRDVIVMCPDVETYAPLIRASFGQSINVHPGHQLRVRLADRALRQTNPLLEVMSDLLELAGGRVKASEVLGLAESEPVRTRFDFSDDDLERLRQWTAESGARWGINDNQRKPFGLGGFGQNTFGAGLDRILLGVAADESELGWLDTALPLDDVDSADVDLAGRFAEFISRLDDSLATLRGPRPAVEWSQNLSTAMDLLTAVKSADSWQRSQAHRELAAATEHGGQAIVRLADVRAMLAHRLAGRPTRANFRTGELTVCTMVPMRAVPHRVVILLGLDDESFPRIGSVNGDDIMGRNPCVGERDIRSEDRQLLLDATMSAIDRLIILFTGNDPVTGLRRPPAVPVGELIDSADAMLTDGSTVVRAHPLHAFDPVNFDAGAPFSFDDSALAGARSAQAIQIGEPEFLPKPLPEKLGDVELADLIAFVEHPMRAFCRQRLGMYLPGDDEELSDVFSADLDGLDRWAIGDRMLQSRLAGVEGSALRAAELRRGSLPPFRLGGQVFQRIAGDVESLVTAAAPLHENPSEARDVTVELGGGRRLTGTVPGVHEGVVVRTIFSRVAPKHRVAAWVALLALAASESGDRSAVVLGRGKYGGRLARSDIKSPPDPAATLRDLVAMRDTGLRAPLPLPTTAACEYATRRNRGDGVELAVEAAEVSFKSDFGGEGQDPYVKYLYGNEFGAILSEPPAPDAAVLTEPSRFGALATGLWAPLLAAETVR</sequence>
<dbReference type="EMBL" id="PEBD01000005">
    <property type="protein sequence ID" value="PHV67491.1"/>
    <property type="molecule type" value="Genomic_DNA"/>
</dbReference>
<dbReference type="Gene3D" id="1.10.10.990">
    <property type="match status" value="1"/>
</dbReference>
<dbReference type="InterPro" id="IPR027417">
    <property type="entry name" value="P-loop_NTPase"/>
</dbReference>
<evidence type="ECO:0000256" key="9">
    <source>
        <dbReference type="ARBA" id="ARBA00023204"/>
    </source>
</evidence>
<dbReference type="InterPro" id="IPR013986">
    <property type="entry name" value="DExx_box_DNA_helicase_dom_sf"/>
</dbReference>
<keyword evidence="6 10" id="KW-0269">Exonuclease</keyword>
<organism evidence="12 13">
    <name type="scientific">Williamsia marianensis</name>
    <dbReference type="NCBI Taxonomy" id="85044"/>
    <lineage>
        <taxon>Bacteria</taxon>
        <taxon>Bacillati</taxon>
        <taxon>Actinomycetota</taxon>
        <taxon>Actinomycetes</taxon>
        <taxon>Mycobacteriales</taxon>
        <taxon>Nocardiaceae</taxon>
        <taxon>Williamsia</taxon>
    </lineage>
</organism>
<evidence type="ECO:0000313" key="13">
    <source>
        <dbReference type="Proteomes" id="UP000225108"/>
    </source>
</evidence>
<evidence type="ECO:0000259" key="11">
    <source>
        <dbReference type="Pfam" id="PF17946"/>
    </source>
</evidence>
<dbReference type="NCBIfam" id="TIGR01450">
    <property type="entry name" value="recC"/>
    <property type="match status" value="1"/>
</dbReference>
<protein>
    <recommendedName>
        <fullName evidence="10">RecBCD enzyme subunit RecC</fullName>
    </recommendedName>
    <alternativeName>
        <fullName evidence="10">Exonuclease V subunit RecC</fullName>
        <shortName evidence="10">ExoV subunit RecC</shortName>
    </alternativeName>
    <alternativeName>
        <fullName evidence="10">Helicase/nuclease RecBCD subunit RecC</fullName>
    </alternativeName>
</protein>
<reference evidence="12 13" key="1">
    <citation type="submission" date="2017-10" db="EMBL/GenBank/DDBJ databases">
        <title>The draft genome sequence of Williamsia sp. BULT 1.1 isolated from the semi-arid grassland soils from South Africa.</title>
        <authorList>
            <person name="Kabwe M.H."/>
            <person name="Govender N."/>
            <person name="Mutseka Lunga P."/>
            <person name="Vikram S."/>
            <person name="Makhalanyane T.P."/>
        </authorList>
    </citation>
    <scope>NUCLEOTIDE SEQUENCE [LARGE SCALE GENOMIC DNA]</scope>
    <source>
        <strain evidence="12 13">BULT 1.1</strain>
    </source>
</reference>
<dbReference type="GO" id="GO:0008854">
    <property type="term" value="F:exodeoxyribonuclease V activity"/>
    <property type="evidence" value="ECO:0007669"/>
    <property type="project" value="InterPro"/>
</dbReference>
<dbReference type="AlphaFoldDB" id="A0A2G3PNZ2"/>
<dbReference type="Gene3D" id="3.40.50.300">
    <property type="entry name" value="P-loop containing nucleotide triphosphate hydrolases"/>
    <property type="match status" value="2"/>
</dbReference>
<keyword evidence="5 10" id="KW-0347">Helicase</keyword>
<evidence type="ECO:0000256" key="2">
    <source>
        <dbReference type="ARBA" id="ARBA00022741"/>
    </source>
</evidence>
<keyword evidence="8 10" id="KW-0238">DNA-binding</keyword>
<evidence type="ECO:0000256" key="6">
    <source>
        <dbReference type="ARBA" id="ARBA00022839"/>
    </source>
</evidence>
<keyword evidence="1 10" id="KW-0540">Nuclease</keyword>